<evidence type="ECO:0000313" key="2">
    <source>
        <dbReference type="Proteomes" id="UP000291892"/>
    </source>
</evidence>
<reference evidence="1 2" key="1">
    <citation type="submission" date="2019-02" db="EMBL/GenBank/DDBJ databases">
        <title>The genomic architecture of introgression among sibling species of bacteria.</title>
        <authorList>
            <person name="Cavassim M.I.A."/>
            <person name="Moeskjaer S."/>
            <person name="Moslemi C."/>
            <person name="Fields B."/>
            <person name="Bachmann A."/>
            <person name="Vilhjalmsson B."/>
            <person name="Schierup M.H."/>
            <person name="Young J.P.W."/>
            <person name="Andersen S.U."/>
        </authorList>
    </citation>
    <scope>NUCLEOTIDE SEQUENCE [LARGE SCALE GENOMIC DNA]</scope>
    <source>
        <strain evidence="1 2">SM42</strain>
    </source>
</reference>
<accession>A0AAE8TXY6</accession>
<gene>
    <name evidence="1" type="ORF">ELG94_39405</name>
</gene>
<dbReference type="Proteomes" id="UP000291892">
    <property type="component" value="Unassembled WGS sequence"/>
</dbReference>
<sequence length="73" mass="8160">MWSPFVLSKQTESQLADFTQLFFGQALRRGLRCVLKFLGRNVDGGGADMPMTQLADLLPWNWTGLRPTMALAS</sequence>
<name>A0AAE8TXY6_9HYPH</name>
<dbReference type="AlphaFoldDB" id="A0AAE8TXY6"/>
<proteinExistence type="predicted"/>
<dbReference type="EMBL" id="SIKX01000009">
    <property type="protein sequence ID" value="TBF00945.1"/>
    <property type="molecule type" value="Genomic_DNA"/>
</dbReference>
<evidence type="ECO:0000313" key="1">
    <source>
        <dbReference type="EMBL" id="TBF00945.1"/>
    </source>
</evidence>
<protein>
    <submittedName>
        <fullName evidence="1">Uncharacterized protein</fullName>
    </submittedName>
</protein>
<organism evidence="1 2">
    <name type="scientific">Rhizobium ruizarguesonis</name>
    <dbReference type="NCBI Taxonomy" id="2081791"/>
    <lineage>
        <taxon>Bacteria</taxon>
        <taxon>Pseudomonadati</taxon>
        <taxon>Pseudomonadota</taxon>
        <taxon>Alphaproteobacteria</taxon>
        <taxon>Hyphomicrobiales</taxon>
        <taxon>Rhizobiaceae</taxon>
        <taxon>Rhizobium/Agrobacterium group</taxon>
        <taxon>Rhizobium</taxon>
    </lineage>
</organism>
<comment type="caution">
    <text evidence="1">The sequence shown here is derived from an EMBL/GenBank/DDBJ whole genome shotgun (WGS) entry which is preliminary data.</text>
</comment>